<dbReference type="EMBL" id="VIIS01001113">
    <property type="protein sequence ID" value="KAF0301873.1"/>
    <property type="molecule type" value="Genomic_DNA"/>
</dbReference>
<evidence type="ECO:0000256" key="2">
    <source>
        <dbReference type="SAM" id="SignalP"/>
    </source>
</evidence>
<gene>
    <name evidence="3" type="ORF">FJT64_000094</name>
</gene>
<evidence type="ECO:0000313" key="3">
    <source>
        <dbReference type="EMBL" id="KAF0301873.1"/>
    </source>
</evidence>
<dbReference type="Proteomes" id="UP000440578">
    <property type="component" value="Unassembled WGS sequence"/>
</dbReference>
<dbReference type="AlphaFoldDB" id="A0A6A4W778"/>
<sequence length="207" mass="22267">MLSVCQLAGLTVCLLAVVAAQTLHARPPRIGFLAMRGKRNATWPENGSGDSGGPLVARHRRFTYPLHRLMRLDNLYDDLYTRADRTPFGFTGLRGKKAPSGFGGLRGKRVYSGFGGLRGKKVPYGFSGMRGKKVPVGFSGMRGKKIPSGFGGMRGKRPTARSSGSEGSEMERTPASAERSLASRLMGLGGLRSQQLGSSRHLLLADE</sequence>
<feature type="region of interest" description="Disordered" evidence="1">
    <location>
        <begin position="137"/>
        <end position="180"/>
    </location>
</feature>
<evidence type="ECO:0000313" key="4">
    <source>
        <dbReference type="Proteomes" id="UP000440578"/>
    </source>
</evidence>
<organism evidence="3 4">
    <name type="scientific">Amphibalanus amphitrite</name>
    <name type="common">Striped barnacle</name>
    <name type="synonym">Balanus amphitrite</name>
    <dbReference type="NCBI Taxonomy" id="1232801"/>
    <lineage>
        <taxon>Eukaryota</taxon>
        <taxon>Metazoa</taxon>
        <taxon>Ecdysozoa</taxon>
        <taxon>Arthropoda</taxon>
        <taxon>Crustacea</taxon>
        <taxon>Multicrustacea</taxon>
        <taxon>Cirripedia</taxon>
        <taxon>Thoracica</taxon>
        <taxon>Thoracicalcarea</taxon>
        <taxon>Balanomorpha</taxon>
        <taxon>Balanoidea</taxon>
        <taxon>Balanidae</taxon>
        <taxon>Amphibalaninae</taxon>
        <taxon>Amphibalanus</taxon>
    </lineage>
</organism>
<protein>
    <submittedName>
        <fullName evidence="3">Tachykinin</fullName>
    </submittedName>
</protein>
<keyword evidence="4" id="KW-1185">Reference proteome</keyword>
<accession>A0A6A4W778</accession>
<dbReference type="OrthoDB" id="5919137at2759"/>
<name>A0A6A4W778_AMPAM</name>
<evidence type="ECO:0000256" key="1">
    <source>
        <dbReference type="SAM" id="MobiDB-lite"/>
    </source>
</evidence>
<reference evidence="3 4" key="1">
    <citation type="submission" date="2019-07" db="EMBL/GenBank/DDBJ databases">
        <title>Draft genome assembly of a fouling barnacle, Amphibalanus amphitrite (Darwin, 1854): The first reference genome for Thecostraca.</title>
        <authorList>
            <person name="Kim W."/>
        </authorList>
    </citation>
    <scope>NUCLEOTIDE SEQUENCE [LARGE SCALE GENOMIC DNA]</scope>
    <source>
        <strain evidence="3">SNU_AA5</strain>
        <tissue evidence="3">Soma without cirri and trophi</tissue>
    </source>
</reference>
<feature type="signal peptide" evidence="2">
    <location>
        <begin position="1"/>
        <end position="20"/>
    </location>
</feature>
<proteinExistence type="predicted"/>
<comment type="caution">
    <text evidence="3">The sequence shown here is derived from an EMBL/GenBank/DDBJ whole genome shotgun (WGS) entry which is preliminary data.</text>
</comment>
<feature type="chain" id="PRO_5025686464" evidence="2">
    <location>
        <begin position="21"/>
        <end position="207"/>
    </location>
</feature>
<keyword evidence="2" id="KW-0732">Signal</keyword>